<reference evidence="1 2" key="1">
    <citation type="submission" date="2023-05" db="EMBL/GenBank/DDBJ databases">
        <authorList>
            <person name="Gao F."/>
        </authorList>
    </citation>
    <scope>NUCLEOTIDE SEQUENCE [LARGE SCALE GENOMIC DNA]</scope>
    <source>
        <strain evidence="1 2">MIMF12</strain>
    </source>
</reference>
<accession>A0ABT7JHU8</accession>
<sequence length="74" mass="8206">MNGVIRGYKVKSEKDTLKRLPAQVAAYSMVFDKMTLIVTENHHDATVQIIPNWWEVLIASTASSFLPSVTVVAS</sequence>
<organism evidence="1 2">
    <name type="scientific">Deinococcus rhizophilus</name>
    <dbReference type="NCBI Taxonomy" id="3049544"/>
    <lineage>
        <taxon>Bacteria</taxon>
        <taxon>Thermotogati</taxon>
        <taxon>Deinococcota</taxon>
        <taxon>Deinococci</taxon>
        <taxon>Deinococcales</taxon>
        <taxon>Deinococcaceae</taxon>
        <taxon>Deinococcus</taxon>
    </lineage>
</organism>
<evidence type="ECO:0000313" key="2">
    <source>
        <dbReference type="Proteomes" id="UP001302059"/>
    </source>
</evidence>
<proteinExistence type="predicted"/>
<keyword evidence="2" id="KW-1185">Reference proteome</keyword>
<evidence type="ECO:0000313" key="1">
    <source>
        <dbReference type="EMBL" id="MDL2344637.1"/>
    </source>
</evidence>
<comment type="caution">
    <text evidence="1">The sequence shown here is derived from an EMBL/GenBank/DDBJ whole genome shotgun (WGS) entry which is preliminary data.</text>
</comment>
<name>A0ABT7JHU8_9DEIO</name>
<dbReference type="Proteomes" id="UP001302059">
    <property type="component" value="Unassembled WGS sequence"/>
</dbReference>
<gene>
    <name evidence="1" type="ORF">QOL99_10800</name>
</gene>
<protein>
    <submittedName>
        <fullName evidence="1">Uncharacterized protein</fullName>
    </submittedName>
</protein>
<dbReference type="RefSeq" id="WP_285523757.1">
    <property type="nucleotide sequence ID" value="NZ_JASNGB010000097.1"/>
</dbReference>
<dbReference type="EMBL" id="JASNGB010000097">
    <property type="protein sequence ID" value="MDL2344637.1"/>
    <property type="molecule type" value="Genomic_DNA"/>
</dbReference>